<protein>
    <recommendedName>
        <fullName evidence="4">DUF3278 domain-containing protein</fullName>
    </recommendedName>
</protein>
<dbReference type="OrthoDB" id="2429113at2"/>
<dbReference type="RefSeq" id="WP_091481677.1">
    <property type="nucleotide sequence ID" value="NZ_FOTR01000002.1"/>
</dbReference>
<dbReference type="EMBL" id="FOTR01000002">
    <property type="protein sequence ID" value="SFL54871.1"/>
    <property type="molecule type" value="Genomic_DNA"/>
</dbReference>
<evidence type="ECO:0000256" key="1">
    <source>
        <dbReference type="SAM" id="Phobius"/>
    </source>
</evidence>
<keyword evidence="1" id="KW-1133">Transmembrane helix</keyword>
<gene>
    <name evidence="2" type="ORF">SAMN04487943_102165</name>
</gene>
<keyword evidence="1" id="KW-0812">Transmembrane</keyword>
<feature type="transmembrane region" description="Helical" evidence="1">
    <location>
        <begin position="20"/>
        <end position="44"/>
    </location>
</feature>
<accession>A0A1I4IM38</accession>
<dbReference type="Proteomes" id="UP000198565">
    <property type="component" value="Unassembled WGS sequence"/>
</dbReference>
<sequence length="152" mass="17693">MKTWISFLLPDDEYKERSILYFYAEGAILLVIFLLLTIIFSNFIAVDYQLIILIALGIFGLYVVIRYSLSGMEYTEVNSEQAFKKELKLLTTKTTSFTIIFLLLYILLVEYPTRFQDLYDLVGLLCSVALVWFMIGFISLKSSYQKNKKLTD</sequence>
<dbReference type="AlphaFoldDB" id="A0A1I4IM38"/>
<keyword evidence="3" id="KW-1185">Reference proteome</keyword>
<name>A0A1I4IM38_9BACI</name>
<organism evidence="2 3">
    <name type="scientific">Gracilibacillus orientalis</name>
    <dbReference type="NCBI Taxonomy" id="334253"/>
    <lineage>
        <taxon>Bacteria</taxon>
        <taxon>Bacillati</taxon>
        <taxon>Bacillota</taxon>
        <taxon>Bacilli</taxon>
        <taxon>Bacillales</taxon>
        <taxon>Bacillaceae</taxon>
        <taxon>Gracilibacillus</taxon>
    </lineage>
</organism>
<feature type="transmembrane region" description="Helical" evidence="1">
    <location>
        <begin position="50"/>
        <end position="69"/>
    </location>
</feature>
<keyword evidence="1" id="KW-0472">Membrane</keyword>
<reference evidence="3" key="1">
    <citation type="submission" date="2016-10" db="EMBL/GenBank/DDBJ databases">
        <authorList>
            <person name="Varghese N."/>
            <person name="Submissions S."/>
        </authorList>
    </citation>
    <scope>NUCLEOTIDE SEQUENCE [LARGE SCALE GENOMIC DNA]</scope>
    <source>
        <strain evidence="3">CGMCC 1.4250</strain>
    </source>
</reference>
<evidence type="ECO:0000313" key="2">
    <source>
        <dbReference type="EMBL" id="SFL54871.1"/>
    </source>
</evidence>
<feature type="transmembrane region" description="Helical" evidence="1">
    <location>
        <begin position="121"/>
        <end position="140"/>
    </location>
</feature>
<evidence type="ECO:0008006" key="4">
    <source>
        <dbReference type="Google" id="ProtNLM"/>
    </source>
</evidence>
<proteinExistence type="predicted"/>
<dbReference type="STRING" id="334253.SAMN04487943_102165"/>
<evidence type="ECO:0000313" key="3">
    <source>
        <dbReference type="Proteomes" id="UP000198565"/>
    </source>
</evidence>
<feature type="transmembrane region" description="Helical" evidence="1">
    <location>
        <begin position="90"/>
        <end position="109"/>
    </location>
</feature>